<keyword evidence="4 8" id="KW-1133">Transmembrane helix</keyword>
<sequence>MYDCEKASTDNAKRVDIPPLTMAEPMSVTTFKALLLLEPLQNYVDEVCRKKSARETKKEMEGAENRKCADDCDDNVVKCHLRVTDQDYSCRLRNLPRVEALSIMLRIEGNLTQASDSVGTAIVDQLLRLLKQKSNRSDGNTASYYPFELYALSTNYSVVLSSTAEDGENEVRISVGIESYYQFGLYVQNLNREGATALSLDNNSILENYHYGMPIQPAMGAKFGVFKEPRGVMRILQFIFSICAFATTTGFTSFILLNITCGPSESSEVGVNLEYSYPFRLDHVQQQKKCSTNVSDPEAFTLHTFHLVGDFSSDAQFFVATGVLSLIYSFLIGIVYVLFDAKYQSNELLPLTDFILTVTLSVFWLSGSAAWANGLTGLKGTTSSIISSKQCLDICKSAKVGSVSGLNISIMLGFLNFFLWASDLWFLYKETSWFKLKQGSSGVDSAA</sequence>
<comment type="subcellular location">
    <subcellularLocation>
        <location evidence="1">Membrane</location>
        <topology evidence="1">Multi-pass membrane protein</topology>
    </subcellularLocation>
</comment>
<dbReference type="Pfam" id="PF01284">
    <property type="entry name" value="MARVEL"/>
    <property type="match status" value="1"/>
</dbReference>
<evidence type="ECO:0000256" key="4">
    <source>
        <dbReference type="ARBA" id="ARBA00022989"/>
    </source>
</evidence>
<dbReference type="PANTHER" id="PTHR10306">
    <property type="entry name" value="SYNAPTOPHYSIN"/>
    <property type="match status" value="1"/>
</dbReference>
<name>A0A7R9GXP8_TIMPO</name>
<dbReference type="InterPro" id="IPR008253">
    <property type="entry name" value="Marvel"/>
</dbReference>
<evidence type="ECO:0000259" key="9">
    <source>
        <dbReference type="PROSITE" id="PS51225"/>
    </source>
</evidence>
<keyword evidence="6" id="KW-0325">Glycoprotein</keyword>
<evidence type="ECO:0000256" key="1">
    <source>
        <dbReference type="ARBA" id="ARBA00004141"/>
    </source>
</evidence>
<dbReference type="PANTHER" id="PTHR10306:SF17">
    <property type="entry name" value="MARVEL DOMAIN-CONTAINING PROTEIN"/>
    <property type="match status" value="1"/>
</dbReference>
<dbReference type="GO" id="GO:0030672">
    <property type="term" value="C:synaptic vesicle membrane"/>
    <property type="evidence" value="ECO:0007669"/>
    <property type="project" value="TreeGrafter"/>
</dbReference>
<proteinExistence type="inferred from homology"/>
<organism evidence="10">
    <name type="scientific">Timema poppense</name>
    <name type="common">Walking stick</name>
    <dbReference type="NCBI Taxonomy" id="170557"/>
    <lineage>
        <taxon>Eukaryota</taxon>
        <taxon>Metazoa</taxon>
        <taxon>Ecdysozoa</taxon>
        <taxon>Arthropoda</taxon>
        <taxon>Hexapoda</taxon>
        <taxon>Insecta</taxon>
        <taxon>Pterygota</taxon>
        <taxon>Neoptera</taxon>
        <taxon>Polyneoptera</taxon>
        <taxon>Phasmatodea</taxon>
        <taxon>Timematodea</taxon>
        <taxon>Timematoidea</taxon>
        <taxon>Timematidae</taxon>
        <taxon>Timema</taxon>
    </lineage>
</organism>
<reference evidence="10" key="1">
    <citation type="submission" date="2020-11" db="EMBL/GenBank/DDBJ databases">
        <authorList>
            <person name="Tran Van P."/>
        </authorList>
    </citation>
    <scope>NUCLEOTIDE SEQUENCE</scope>
</reference>
<keyword evidence="3 7" id="KW-0812">Transmembrane</keyword>
<protein>
    <recommendedName>
        <fullName evidence="9">MARVEL domain-containing protein</fullName>
    </recommendedName>
</protein>
<dbReference type="PROSITE" id="PS51225">
    <property type="entry name" value="MARVEL"/>
    <property type="match status" value="1"/>
</dbReference>
<comment type="similarity">
    <text evidence="2">Belongs to the synaptophysin/synaptobrevin family.</text>
</comment>
<evidence type="ECO:0000313" key="10">
    <source>
        <dbReference type="EMBL" id="CAD7398605.1"/>
    </source>
</evidence>
<evidence type="ECO:0000256" key="3">
    <source>
        <dbReference type="ARBA" id="ARBA00022692"/>
    </source>
</evidence>
<evidence type="ECO:0000256" key="7">
    <source>
        <dbReference type="PROSITE-ProRule" id="PRU00581"/>
    </source>
</evidence>
<keyword evidence="5 7" id="KW-0472">Membrane</keyword>
<evidence type="ECO:0000256" key="8">
    <source>
        <dbReference type="SAM" id="Phobius"/>
    </source>
</evidence>
<gene>
    <name evidence="10" type="ORF">TPSB3V08_LOCUS1782</name>
</gene>
<dbReference type="PRINTS" id="PR00220">
    <property type="entry name" value="SYNAPTOPHYSN"/>
</dbReference>
<feature type="transmembrane region" description="Helical" evidence="8">
    <location>
        <begin position="235"/>
        <end position="257"/>
    </location>
</feature>
<feature type="transmembrane region" description="Helical" evidence="8">
    <location>
        <begin position="317"/>
        <end position="339"/>
    </location>
</feature>
<evidence type="ECO:0000256" key="5">
    <source>
        <dbReference type="ARBA" id="ARBA00023136"/>
    </source>
</evidence>
<feature type="transmembrane region" description="Helical" evidence="8">
    <location>
        <begin position="351"/>
        <end position="372"/>
    </location>
</feature>
<accession>A0A7R9GXP8</accession>
<feature type="transmembrane region" description="Helical" evidence="8">
    <location>
        <begin position="408"/>
        <end position="428"/>
    </location>
</feature>
<evidence type="ECO:0000256" key="6">
    <source>
        <dbReference type="ARBA" id="ARBA00023180"/>
    </source>
</evidence>
<dbReference type="AlphaFoldDB" id="A0A7R9GXP8"/>
<dbReference type="InterPro" id="IPR001285">
    <property type="entry name" value="Synaptophysin/porin"/>
</dbReference>
<dbReference type="EMBL" id="OD000641">
    <property type="protein sequence ID" value="CAD7398605.1"/>
    <property type="molecule type" value="Genomic_DNA"/>
</dbReference>
<evidence type="ECO:0000256" key="2">
    <source>
        <dbReference type="ARBA" id="ARBA00006476"/>
    </source>
</evidence>
<feature type="domain" description="MARVEL" evidence="9">
    <location>
        <begin position="225"/>
        <end position="432"/>
    </location>
</feature>